<name>A0A7Y0HY78_9BIFI</name>
<reference evidence="6 7" key="1">
    <citation type="submission" date="2020-02" db="EMBL/GenBank/DDBJ databases">
        <title>Characterization of phylogenetic diversity of novel bifidobacterial species isolated in Czech ZOOs.</title>
        <authorList>
            <person name="Lugli G.A."/>
            <person name="Vera N.B."/>
            <person name="Ventura M."/>
        </authorList>
    </citation>
    <scope>NUCLEOTIDE SEQUENCE [LARGE SCALE GENOMIC DNA]</scope>
    <source>
        <strain evidence="6 7">DSM 109958</strain>
    </source>
</reference>
<dbReference type="Proteomes" id="UP000588277">
    <property type="component" value="Unassembled WGS sequence"/>
</dbReference>
<evidence type="ECO:0000313" key="7">
    <source>
        <dbReference type="Proteomes" id="UP000588277"/>
    </source>
</evidence>
<dbReference type="Pfam" id="PF01812">
    <property type="entry name" value="5-FTHF_cyc-lig"/>
    <property type="match status" value="1"/>
</dbReference>
<protein>
    <recommendedName>
        <fullName evidence="5">5-formyltetrahydrofolate cyclo-ligase</fullName>
        <ecNumber evidence="5">6.3.3.2</ecNumber>
    </recommendedName>
</protein>
<gene>
    <name evidence="6" type="ORF">G1C96_0749</name>
</gene>
<keyword evidence="5" id="KW-0460">Magnesium</keyword>
<evidence type="ECO:0000256" key="5">
    <source>
        <dbReference type="RuleBase" id="RU361279"/>
    </source>
</evidence>
<comment type="similarity">
    <text evidence="1 5">Belongs to the 5-formyltetrahydrofolate cyclo-ligase family.</text>
</comment>
<accession>A0A7Y0HY78</accession>
<feature type="binding site" evidence="4">
    <location>
        <begin position="159"/>
        <end position="167"/>
    </location>
    <ligand>
        <name>ATP</name>
        <dbReference type="ChEBI" id="CHEBI:30616"/>
    </ligand>
</feature>
<evidence type="ECO:0000313" key="6">
    <source>
        <dbReference type="EMBL" id="NMN00172.1"/>
    </source>
</evidence>
<keyword evidence="3 4" id="KW-0067">ATP-binding</keyword>
<organism evidence="6 7">
    <name type="scientific">Bifidobacterium moraviense</name>
    <dbReference type="NCBI Taxonomy" id="2675323"/>
    <lineage>
        <taxon>Bacteria</taxon>
        <taxon>Bacillati</taxon>
        <taxon>Actinomycetota</taxon>
        <taxon>Actinomycetes</taxon>
        <taxon>Bifidobacteriales</taxon>
        <taxon>Bifidobacteriaceae</taxon>
        <taxon>Bifidobacterium</taxon>
    </lineage>
</organism>
<comment type="catalytic activity">
    <reaction evidence="5">
        <text>(6S)-5-formyl-5,6,7,8-tetrahydrofolate + ATP = (6R)-5,10-methenyltetrahydrofolate + ADP + phosphate</text>
        <dbReference type="Rhea" id="RHEA:10488"/>
        <dbReference type="ChEBI" id="CHEBI:30616"/>
        <dbReference type="ChEBI" id="CHEBI:43474"/>
        <dbReference type="ChEBI" id="CHEBI:57455"/>
        <dbReference type="ChEBI" id="CHEBI:57457"/>
        <dbReference type="ChEBI" id="CHEBI:456216"/>
        <dbReference type="EC" id="6.3.3.2"/>
    </reaction>
</comment>
<keyword evidence="5" id="KW-0479">Metal-binding</keyword>
<dbReference type="InterPro" id="IPR002698">
    <property type="entry name" value="FTHF_cligase"/>
</dbReference>
<sequence length="224" mass="23552">MTDGGRNVDATVDMSDMSNARADVRTAKGELRRGALARRRLTTPDERRGAGEALAAAARRAGLTGASPVVAAYVSMGTEIDMTPLLRAFLDAGRRVLVPRLGRGLDVGWSVLETLDDLTSAGERRPDEPMRAATLGPEALRDAGLVLVPALGVDARGTRLGRGGGWYDRALAFRAPSALVAAVCWPWETLGAGGGTLPCEAHDLPVDAVLTPDGFRRVGRARTA</sequence>
<evidence type="ECO:0000256" key="4">
    <source>
        <dbReference type="PIRSR" id="PIRSR006806-1"/>
    </source>
</evidence>
<dbReference type="GO" id="GO:0005524">
    <property type="term" value="F:ATP binding"/>
    <property type="evidence" value="ECO:0007669"/>
    <property type="project" value="UniProtKB-KW"/>
</dbReference>
<dbReference type="GO" id="GO:0035999">
    <property type="term" value="P:tetrahydrofolate interconversion"/>
    <property type="evidence" value="ECO:0007669"/>
    <property type="project" value="TreeGrafter"/>
</dbReference>
<evidence type="ECO:0000256" key="1">
    <source>
        <dbReference type="ARBA" id="ARBA00010638"/>
    </source>
</evidence>
<dbReference type="Gene3D" id="3.40.50.10420">
    <property type="entry name" value="NagB/RpiA/CoA transferase-like"/>
    <property type="match status" value="1"/>
</dbReference>
<feature type="binding site" evidence="4">
    <location>
        <begin position="28"/>
        <end position="32"/>
    </location>
    <ligand>
        <name>ATP</name>
        <dbReference type="ChEBI" id="CHEBI:30616"/>
    </ligand>
</feature>
<feature type="binding site" evidence="4">
    <location>
        <position position="74"/>
    </location>
    <ligand>
        <name>substrate</name>
    </ligand>
</feature>
<dbReference type="GO" id="GO:0009396">
    <property type="term" value="P:folic acid-containing compound biosynthetic process"/>
    <property type="evidence" value="ECO:0007669"/>
    <property type="project" value="TreeGrafter"/>
</dbReference>
<dbReference type="EC" id="6.3.3.2" evidence="5"/>
<evidence type="ECO:0000256" key="2">
    <source>
        <dbReference type="ARBA" id="ARBA00022741"/>
    </source>
</evidence>
<dbReference type="SUPFAM" id="SSF100950">
    <property type="entry name" value="NagB/RpiA/CoA transferase-like"/>
    <property type="match status" value="1"/>
</dbReference>
<feature type="binding site" evidence="4">
    <location>
        <position position="79"/>
    </location>
    <ligand>
        <name>substrate</name>
    </ligand>
</feature>
<dbReference type="PIRSF" id="PIRSF006806">
    <property type="entry name" value="FTHF_cligase"/>
    <property type="match status" value="1"/>
</dbReference>
<dbReference type="AlphaFoldDB" id="A0A7Y0HY78"/>
<keyword evidence="2 4" id="KW-0547">Nucleotide-binding</keyword>
<dbReference type="InterPro" id="IPR024185">
    <property type="entry name" value="FTHF_cligase-like_sf"/>
</dbReference>
<dbReference type="EMBL" id="JAAIIH010000002">
    <property type="protein sequence ID" value="NMN00172.1"/>
    <property type="molecule type" value="Genomic_DNA"/>
</dbReference>
<proteinExistence type="inferred from homology"/>
<dbReference type="GO" id="GO:0046872">
    <property type="term" value="F:metal ion binding"/>
    <property type="evidence" value="ECO:0007669"/>
    <property type="project" value="UniProtKB-KW"/>
</dbReference>
<evidence type="ECO:0000256" key="3">
    <source>
        <dbReference type="ARBA" id="ARBA00022840"/>
    </source>
</evidence>
<comment type="cofactor">
    <cofactor evidence="5">
        <name>Mg(2+)</name>
        <dbReference type="ChEBI" id="CHEBI:18420"/>
    </cofactor>
</comment>
<dbReference type="GO" id="GO:0030272">
    <property type="term" value="F:5-formyltetrahydrofolate cyclo-ligase activity"/>
    <property type="evidence" value="ECO:0007669"/>
    <property type="project" value="UniProtKB-EC"/>
</dbReference>
<keyword evidence="7" id="KW-1185">Reference proteome</keyword>
<dbReference type="PANTHER" id="PTHR23407">
    <property type="entry name" value="ATPASE INHIBITOR/5-FORMYLTETRAHYDROFOLATE CYCLO-LIGASE"/>
    <property type="match status" value="1"/>
</dbReference>
<dbReference type="NCBIfam" id="TIGR02727">
    <property type="entry name" value="MTHFS_bact"/>
    <property type="match status" value="1"/>
</dbReference>
<comment type="caution">
    <text evidence="6">The sequence shown here is derived from an EMBL/GenBank/DDBJ whole genome shotgun (WGS) entry which is preliminary data.</text>
</comment>
<dbReference type="InterPro" id="IPR037171">
    <property type="entry name" value="NagB/RpiA_transferase-like"/>
</dbReference>
<keyword evidence="6" id="KW-0436">Ligase</keyword>
<dbReference type="PANTHER" id="PTHR23407:SF1">
    <property type="entry name" value="5-FORMYLTETRAHYDROFOLATE CYCLO-LIGASE"/>
    <property type="match status" value="1"/>
</dbReference>